<evidence type="ECO:0000313" key="5">
    <source>
        <dbReference type="Proteomes" id="UP000004679"/>
    </source>
</evidence>
<dbReference type="InterPro" id="IPR000160">
    <property type="entry name" value="GGDEF_dom"/>
</dbReference>
<dbReference type="SUPFAM" id="SSF55785">
    <property type="entry name" value="PYP-like sensor domain (PAS domain)"/>
    <property type="match status" value="1"/>
</dbReference>
<dbReference type="InterPro" id="IPR035965">
    <property type="entry name" value="PAS-like_dom_sf"/>
</dbReference>
<dbReference type="EMBL" id="GG657906">
    <property type="protein sequence ID" value="EEF78652.1"/>
    <property type="molecule type" value="Genomic_DNA"/>
</dbReference>
<dbReference type="InterPro" id="IPR000014">
    <property type="entry name" value="PAS"/>
</dbReference>
<dbReference type="Pfam" id="PF13185">
    <property type="entry name" value="GAF_2"/>
    <property type="match status" value="1"/>
</dbReference>
<dbReference type="AlphaFoldDB" id="C0N948"/>
<dbReference type="CDD" id="cd00130">
    <property type="entry name" value="PAS"/>
    <property type="match status" value="1"/>
</dbReference>
<feature type="domain" description="GGDEF" evidence="3">
    <location>
        <begin position="307"/>
        <end position="441"/>
    </location>
</feature>
<dbReference type="InterPro" id="IPR052163">
    <property type="entry name" value="DGC-Regulatory_Protein"/>
</dbReference>
<dbReference type="HOGENOM" id="CLU_000445_11_24_6"/>
<reference evidence="4 5" key="1">
    <citation type="journal article" date="2011" name="J. Bacteriol.">
        <title>Draft genome sequence of the chemolithoheterotrophic, halophilic methylotroph Methylophaga thiooxydans DMS010.</title>
        <authorList>
            <person name="Boden R."/>
            <person name="Ferriera S."/>
            <person name="Johnson J."/>
            <person name="Kelly D.P."/>
            <person name="Murrell J.C."/>
            <person name="Schafer H."/>
        </authorList>
    </citation>
    <scope>NUCLEOTIDE SEQUENCE [LARGE SCALE GENOMIC DNA]</scope>
    <source>
        <strain evidence="4 5">DMS010</strain>
    </source>
</reference>
<dbReference type="Gene3D" id="3.30.70.270">
    <property type="match status" value="1"/>
</dbReference>
<proteinExistence type="predicted"/>
<gene>
    <name evidence="4" type="ORF">MDMS009_2825</name>
</gene>
<dbReference type="Gene3D" id="3.30.450.40">
    <property type="match status" value="1"/>
</dbReference>
<protein>
    <recommendedName>
        <fullName evidence="6">PAS fold family</fullName>
    </recommendedName>
</protein>
<dbReference type="FunFam" id="3.30.70.270:FF:000001">
    <property type="entry name" value="Diguanylate cyclase domain protein"/>
    <property type="match status" value="1"/>
</dbReference>
<dbReference type="Gene3D" id="3.30.450.20">
    <property type="entry name" value="PAS domain"/>
    <property type="match status" value="1"/>
</dbReference>
<dbReference type="SMART" id="SM00065">
    <property type="entry name" value="GAF"/>
    <property type="match status" value="1"/>
</dbReference>
<sequence length="450" mass="50636">MTIDKEDFDALSYYIDMLLDAICVVDKHGYFLHVSAGSERIFGYMPEEMIGLQMLEMVHPDDRSKTLSVVDEIMSGVAKVDFENRYLRKDGSVVHLLWSARWSENDKIRVAVARDITVQKQVEAQQKALFNISEAAHTEESLTSLYQRIHQIVAEFIPAKQFAISLYDEATGLLSFPYKQLTSKGLQQPLDINAFCCDVSKQGLTQKQLTQNAEGDSCEWLGVPLKSQKGVIGTLVVKTDLPDQNYTHNDQEVLEFVSTQIAAAIERKQMIEHLRQLAMYDKLTGLPNRQLFSDRIQQAIAMARRGGHLALLYLDLDTFKEANDNLGHEAGDQLLKQVAERLRGCLRESDTVARLGGDEFVILLDNLDRLNIIVQEVADKVLLTLAEPYQVDTMKAEMSASIGISFYPDNGETERDLLKRADDAMYEAKRQGGNCYSLAKVTQNEAANTL</sequence>
<evidence type="ECO:0008006" key="6">
    <source>
        <dbReference type="Google" id="ProtNLM"/>
    </source>
</evidence>
<dbReference type="Pfam" id="PF00990">
    <property type="entry name" value="GGDEF"/>
    <property type="match status" value="1"/>
</dbReference>
<dbReference type="InterPro" id="IPR003018">
    <property type="entry name" value="GAF"/>
</dbReference>
<evidence type="ECO:0000259" key="3">
    <source>
        <dbReference type="PROSITE" id="PS50887"/>
    </source>
</evidence>
<dbReference type="RefSeq" id="WP_008292193.1">
    <property type="nucleotide sequence ID" value="NZ_GG657906.1"/>
</dbReference>
<dbReference type="SUPFAM" id="SSF55073">
    <property type="entry name" value="Nucleotide cyclase"/>
    <property type="match status" value="1"/>
</dbReference>
<dbReference type="InterPro" id="IPR029787">
    <property type="entry name" value="Nucleotide_cyclase"/>
</dbReference>
<name>C0N948_9GAMM</name>
<evidence type="ECO:0000256" key="1">
    <source>
        <dbReference type="ARBA" id="ARBA00001946"/>
    </source>
</evidence>
<evidence type="ECO:0000313" key="4">
    <source>
        <dbReference type="EMBL" id="EEF78652.1"/>
    </source>
</evidence>
<dbReference type="Pfam" id="PF08447">
    <property type="entry name" value="PAS_3"/>
    <property type="match status" value="1"/>
</dbReference>
<comment type="cofactor">
    <cofactor evidence="1">
        <name>Mg(2+)</name>
        <dbReference type="ChEBI" id="CHEBI:18420"/>
    </cofactor>
</comment>
<dbReference type="InterPro" id="IPR029016">
    <property type="entry name" value="GAF-like_dom_sf"/>
</dbReference>
<dbReference type="Proteomes" id="UP000004679">
    <property type="component" value="Unassembled WGS sequence"/>
</dbReference>
<dbReference type="SUPFAM" id="SSF55781">
    <property type="entry name" value="GAF domain-like"/>
    <property type="match status" value="1"/>
</dbReference>
<dbReference type="PANTHER" id="PTHR46663">
    <property type="entry name" value="DIGUANYLATE CYCLASE DGCT-RELATED"/>
    <property type="match status" value="1"/>
</dbReference>
<dbReference type="PROSITE" id="PS50887">
    <property type="entry name" value="GGDEF"/>
    <property type="match status" value="1"/>
</dbReference>
<dbReference type="SMART" id="SM00267">
    <property type="entry name" value="GGDEF"/>
    <property type="match status" value="1"/>
</dbReference>
<keyword evidence="5" id="KW-1185">Reference proteome</keyword>
<dbReference type="NCBIfam" id="TIGR00229">
    <property type="entry name" value="sensory_box"/>
    <property type="match status" value="1"/>
</dbReference>
<dbReference type="PROSITE" id="PS50112">
    <property type="entry name" value="PAS"/>
    <property type="match status" value="1"/>
</dbReference>
<dbReference type="InterPro" id="IPR013655">
    <property type="entry name" value="PAS_fold_3"/>
</dbReference>
<dbReference type="CDD" id="cd01949">
    <property type="entry name" value="GGDEF"/>
    <property type="match status" value="1"/>
</dbReference>
<organism evidence="4 5">
    <name type="scientific">Methylophaga thiooxydans DMS010</name>
    <dbReference type="NCBI Taxonomy" id="637616"/>
    <lineage>
        <taxon>Bacteria</taxon>
        <taxon>Pseudomonadati</taxon>
        <taxon>Pseudomonadota</taxon>
        <taxon>Gammaproteobacteria</taxon>
        <taxon>Thiotrichales</taxon>
        <taxon>Piscirickettsiaceae</taxon>
        <taxon>Methylophaga</taxon>
    </lineage>
</organism>
<feature type="domain" description="PAS" evidence="2">
    <location>
        <begin position="7"/>
        <end position="77"/>
    </location>
</feature>
<dbReference type="InterPro" id="IPR043128">
    <property type="entry name" value="Rev_trsase/Diguanyl_cyclase"/>
</dbReference>
<evidence type="ECO:0000259" key="2">
    <source>
        <dbReference type="PROSITE" id="PS50112"/>
    </source>
</evidence>
<dbReference type="OrthoDB" id="92309at2"/>
<accession>C0N948</accession>
<dbReference type="GO" id="GO:0003824">
    <property type="term" value="F:catalytic activity"/>
    <property type="evidence" value="ECO:0007669"/>
    <property type="project" value="UniProtKB-ARBA"/>
</dbReference>
<dbReference type="SMART" id="SM00091">
    <property type="entry name" value="PAS"/>
    <property type="match status" value="1"/>
</dbReference>
<dbReference type="NCBIfam" id="TIGR00254">
    <property type="entry name" value="GGDEF"/>
    <property type="match status" value="1"/>
</dbReference>
<dbReference type="PANTHER" id="PTHR46663:SF3">
    <property type="entry name" value="SLL0267 PROTEIN"/>
    <property type="match status" value="1"/>
</dbReference>